<sequence>MKSYNALARVPCRELQRAEELQSSSDNSNGDNDADNGETVSSRIDNVARLQPFSLSWAFSADFIDEY</sequence>
<evidence type="ECO:0000313" key="3">
    <source>
        <dbReference type="Proteomes" id="UP001307889"/>
    </source>
</evidence>
<keyword evidence="3" id="KW-1185">Reference proteome</keyword>
<proteinExistence type="predicted"/>
<name>A0ABN7B7Z9_9HEMI</name>
<protein>
    <submittedName>
        <fullName evidence="2">Uncharacterized protein</fullName>
    </submittedName>
</protein>
<evidence type="ECO:0000256" key="1">
    <source>
        <dbReference type="SAM" id="MobiDB-lite"/>
    </source>
</evidence>
<gene>
    <name evidence="2" type="ORF">NTJ_13301</name>
</gene>
<evidence type="ECO:0000313" key="2">
    <source>
        <dbReference type="EMBL" id="BET00481.1"/>
    </source>
</evidence>
<dbReference type="Proteomes" id="UP001307889">
    <property type="component" value="Chromosome 11"/>
</dbReference>
<feature type="region of interest" description="Disordered" evidence="1">
    <location>
        <begin position="16"/>
        <end position="40"/>
    </location>
</feature>
<accession>A0ABN7B7Z9</accession>
<organism evidence="2 3">
    <name type="scientific">Nesidiocoris tenuis</name>
    <dbReference type="NCBI Taxonomy" id="355587"/>
    <lineage>
        <taxon>Eukaryota</taxon>
        <taxon>Metazoa</taxon>
        <taxon>Ecdysozoa</taxon>
        <taxon>Arthropoda</taxon>
        <taxon>Hexapoda</taxon>
        <taxon>Insecta</taxon>
        <taxon>Pterygota</taxon>
        <taxon>Neoptera</taxon>
        <taxon>Paraneoptera</taxon>
        <taxon>Hemiptera</taxon>
        <taxon>Heteroptera</taxon>
        <taxon>Panheteroptera</taxon>
        <taxon>Cimicomorpha</taxon>
        <taxon>Miridae</taxon>
        <taxon>Dicyphina</taxon>
        <taxon>Nesidiocoris</taxon>
    </lineage>
</organism>
<dbReference type="EMBL" id="AP028919">
    <property type="protein sequence ID" value="BET00481.1"/>
    <property type="molecule type" value="Genomic_DNA"/>
</dbReference>
<reference evidence="2 3" key="1">
    <citation type="submission" date="2023-09" db="EMBL/GenBank/DDBJ databases">
        <title>Nesidiocoris tenuis whole genome shotgun sequence.</title>
        <authorList>
            <person name="Shibata T."/>
            <person name="Shimoda M."/>
            <person name="Kobayashi T."/>
            <person name="Uehara T."/>
        </authorList>
    </citation>
    <scope>NUCLEOTIDE SEQUENCE [LARGE SCALE GENOMIC DNA]</scope>
    <source>
        <strain evidence="2 3">Japan</strain>
    </source>
</reference>